<accession>A0ABM7ZD59</accession>
<evidence type="ECO:0000256" key="1">
    <source>
        <dbReference type="SAM" id="SignalP"/>
    </source>
</evidence>
<sequence length="151" mass="16531">MKKLITLLTVCSLFVLSQAWADVKLPKGSFTTDRLEEALKTAREQKKPVAYLYTNTATTCPLASGASEGFLEAVGRRCVLVYLPVKDGKKSGVSDAVKTALKQGKYYPKLVLTDADGGRAQCFTYEAYKADSKKTGREIKRQITALSKKQG</sequence>
<evidence type="ECO:0000313" key="3">
    <source>
        <dbReference type="Proteomes" id="UP001062263"/>
    </source>
</evidence>
<organism evidence="2 3">
    <name type="scientific">Akkermansia biwaensis</name>
    <dbReference type="NCBI Taxonomy" id="2946555"/>
    <lineage>
        <taxon>Bacteria</taxon>
        <taxon>Pseudomonadati</taxon>
        <taxon>Verrucomicrobiota</taxon>
        <taxon>Verrucomicrobiia</taxon>
        <taxon>Verrucomicrobiales</taxon>
        <taxon>Akkermansiaceae</taxon>
        <taxon>Akkermansia</taxon>
    </lineage>
</organism>
<name>A0ABM7ZD59_9BACT</name>
<dbReference type="Proteomes" id="UP001062263">
    <property type="component" value="Chromosome"/>
</dbReference>
<evidence type="ECO:0000313" key="2">
    <source>
        <dbReference type="EMBL" id="BDL42627.1"/>
    </source>
</evidence>
<protein>
    <recommendedName>
        <fullName evidence="4">Thioredoxin family protein</fullName>
    </recommendedName>
</protein>
<feature type="signal peptide" evidence="1">
    <location>
        <begin position="1"/>
        <end position="21"/>
    </location>
</feature>
<feature type="chain" id="PRO_5047080060" description="Thioredoxin family protein" evidence="1">
    <location>
        <begin position="22"/>
        <end position="151"/>
    </location>
</feature>
<dbReference type="EMBL" id="AP025943">
    <property type="protein sequence ID" value="BDL42627.1"/>
    <property type="molecule type" value="Genomic_DNA"/>
</dbReference>
<gene>
    <name evidence="2" type="ORF">Abiwalacus_02010</name>
</gene>
<keyword evidence="3" id="KW-1185">Reference proteome</keyword>
<dbReference type="RefSeq" id="WP_215434927.1">
    <property type="nucleotide sequence ID" value="NZ_AP025943.1"/>
</dbReference>
<evidence type="ECO:0008006" key="4">
    <source>
        <dbReference type="Google" id="ProtNLM"/>
    </source>
</evidence>
<reference evidence="2" key="1">
    <citation type="submission" date="2022-06" db="EMBL/GenBank/DDBJ databases">
        <title>Akkermansia biwalacus sp. nov., an anaerobic mucin-degrading bacterium isolated from human intestine.</title>
        <authorList>
            <person name="Kobayashi Y."/>
            <person name="Inoue S."/>
            <person name="Kawahara T."/>
            <person name="Kohda N."/>
        </authorList>
    </citation>
    <scope>NUCLEOTIDE SEQUENCE</scope>
    <source>
        <strain evidence="2">WON2089</strain>
    </source>
</reference>
<proteinExistence type="predicted"/>
<keyword evidence="1" id="KW-0732">Signal</keyword>